<sequence length="51" mass="5572">MAGRPLILATRIQRNADKAQAELLSSLDEDERGQLHALLVKALEGHKPEPA</sequence>
<evidence type="ECO:0000313" key="1">
    <source>
        <dbReference type="EMBL" id="WNE93846.1"/>
    </source>
</evidence>
<protein>
    <recommendedName>
        <fullName evidence="3">MarR family transcriptional regulator</fullName>
    </recommendedName>
</protein>
<organism evidence="1 2">
    <name type="scientific">Streptomyces luomodiensis</name>
    <dbReference type="NCBI Taxonomy" id="3026192"/>
    <lineage>
        <taxon>Bacteria</taxon>
        <taxon>Bacillati</taxon>
        <taxon>Actinomycetota</taxon>
        <taxon>Actinomycetes</taxon>
        <taxon>Kitasatosporales</taxon>
        <taxon>Streptomycetaceae</taxon>
        <taxon>Streptomyces</taxon>
    </lineage>
</organism>
<keyword evidence="2" id="KW-1185">Reference proteome</keyword>
<evidence type="ECO:0000313" key="2">
    <source>
        <dbReference type="Proteomes" id="UP001305606"/>
    </source>
</evidence>
<dbReference type="Proteomes" id="UP001305606">
    <property type="component" value="Chromosome"/>
</dbReference>
<evidence type="ECO:0008006" key="3">
    <source>
        <dbReference type="Google" id="ProtNLM"/>
    </source>
</evidence>
<dbReference type="RefSeq" id="WP_311033339.1">
    <property type="nucleotide sequence ID" value="NZ_CP117522.1"/>
</dbReference>
<accession>A0ABY9UMR8</accession>
<proteinExistence type="predicted"/>
<reference evidence="1 2" key="1">
    <citation type="submission" date="2023-02" db="EMBL/GenBank/DDBJ databases">
        <title>Streptomyces sp. SCA4-21 with antifungal activity against Fusarium oxysporum f. sp. cubense, Streptomyces sp. SCA2-17 with antifungal activity against Fusarium oxysporum f. sp. cubense.</title>
        <authorList>
            <person name="Qi D."/>
        </authorList>
    </citation>
    <scope>NUCLEOTIDE SEQUENCE [LARGE SCALE GENOMIC DNA]</scope>
    <source>
        <strain evidence="1 2">SCA4-21</strain>
    </source>
</reference>
<gene>
    <name evidence="1" type="ORF">PS467_00025</name>
</gene>
<name>A0ABY9UMR8_9ACTN</name>
<dbReference type="EMBL" id="CP117522">
    <property type="protein sequence ID" value="WNE93846.1"/>
    <property type="molecule type" value="Genomic_DNA"/>
</dbReference>